<evidence type="ECO:0000259" key="4">
    <source>
        <dbReference type="Pfam" id="PF07732"/>
    </source>
</evidence>
<evidence type="ECO:0000259" key="3">
    <source>
        <dbReference type="Pfam" id="PF07731"/>
    </source>
</evidence>
<dbReference type="Pfam" id="PF07731">
    <property type="entry name" value="Cu-oxidase_2"/>
    <property type="match status" value="1"/>
</dbReference>
<proteinExistence type="inferred from homology"/>
<sequence length="563" mass="61491">MVNLQLLPCCGLFGGFLSYLLSTDKSNSPPPSASYPPLMSHWLAFESPLVQPQIIDMRGGGHLEMVVMEVPHHAWGGGAPGGTVMGFAAVGSAPTYPGPTILTARDVPISVTWSNALGTAPHLLHRNTEPSFLIEASACYPNCGVPTAIHIHGLENPPKYDGLPTHTFYHNSSFHARYANRQNAATKVYHDHAWGLAPLNTWAGLVGAYIVQDAAFEARVGLHDLPDLVFLLQDKLITTDGALVYTDKLPCQPITPTKWAPESYGSVNTVNGVVMPVATVQARAVRFRWINAANARAYTLALPFASKCRVVATDSGFVQRPSAVPDTAWQLFPLERVEMVCDFTHDAPGTTYDVVDTPFQSSAYTYDPRLLRIRIVASETTPPPPFQWPTSLVALKDLRALHVATGGTTRTIGLGETMDMAGCSTHLFLEEAGKIKDIATIKSTLHCTAGKVEKWRFHNPTADPHPFHWHLVNAQCGPSETAINTNELKDVVAVPPRAQGDISYVCFVACTPDRFLTVGSTRAATDFGFNATDEPYLAHCHIMEHEENQMMAWFRLTETDVQN</sequence>
<dbReference type="GO" id="GO:0005507">
    <property type="term" value="F:copper ion binding"/>
    <property type="evidence" value="ECO:0007669"/>
    <property type="project" value="InterPro"/>
</dbReference>
<dbReference type="EMBL" id="VJMH01007338">
    <property type="protein sequence ID" value="KAF0683968.1"/>
    <property type="molecule type" value="Genomic_DNA"/>
</dbReference>
<keyword evidence="7" id="KW-1185">Reference proteome</keyword>
<feature type="signal peptide" evidence="2">
    <location>
        <begin position="1"/>
        <end position="22"/>
    </location>
</feature>
<dbReference type="AlphaFoldDB" id="A0A485LPG3"/>
<gene>
    <name evidence="6" type="primary">Aste57867_24049</name>
    <name evidence="5" type="ORF">As57867_023976</name>
    <name evidence="6" type="ORF">ASTE57867_24049</name>
</gene>
<accession>A0A485LPG3</accession>
<name>A0A485LPG3_9STRA</name>
<keyword evidence="2" id="KW-0732">Signal</keyword>
<dbReference type="Gene3D" id="2.60.40.420">
    <property type="entry name" value="Cupredoxins - blue copper proteins"/>
    <property type="match status" value="3"/>
</dbReference>
<organism evidence="6 7">
    <name type="scientific">Aphanomyces stellatus</name>
    <dbReference type="NCBI Taxonomy" id="120398"/>
    <lineage>
        <taxon>Eukaryota</taxon>
        <taxon>Sar</taxon>
        <taxon>Stramenopiles</taxon>
        <taxon>Oomycota</taxon>
        <taxon>Saprolegniomycetes</taxon>
        <taxon>Saprolegniales</taxon>
        <taxon>Verrucalvaceae</taxon>
        <taxon>Aphanomyces</taxon>
    </lineage>
</organism>
<dbReference type="EMBL" id="CAADRA010007364">
    <property type="protein sequence ID" value="VFU00692.1"/>
    <property type="molecule type" value="Genomic_DNA"/>
</dbReference>
<feature type="chain" id="PRO_5036355653" evidence="2">
    <location>
        <begin position="23"/>
        <end position="563"/>
    </location>
</feature>
<dbReference type="Pfam" id="PF07732">
    <property type="entry name" value="Cu-oxidase_3"/>
    <property type="match status" value="1"/>
</dbReference>
<comment type="similarity">
    <text evidence="1">Belongs to the multicopper oxidase family.</text>
</comment>
<dbReference type="PANTHER" id="PTHR48267">
    <property type="entry name" value="CUPREDOXIN SUPERFAMILY PROTEIN"/>
    <property type="match status" value="1"/>
</dbReference>
<reference evidence="6 7" key="1">
    <citation type="submission" date="2019-03" db="EMBL/GenBank/DDBJ databases">
        <authorList>
            <person name="Gaulin E."/>
            <person name="Dumas B."/>
        </authorList>
    </citation>
    <scope>NUCLEOTIDE SEQUENCE [LARGE SCALE GENOMIC DNA]</scope>
    <source>
        <strain evidence="6">CBS 568.67</strain>
    </source>
</reference>
<feature type="domain" description="Plastocyanin-like" evidence="3">
    <location>
        <begin position="443"/>
        <end position="556"/>
    </location>
</feature>
<dbReference type="SUPFAM" id="SSF49503">
    <property type="entry name" value="Cupredoxins"/>
    <property type="match status" value="3"/>
</dbReference>
<dbReference type="OrthoDB" id="262547at2759"/>
<evidence type="ECO:0000256" key="2">
    <source>
        <dbReference type="SAM" id="SignalP"/>
    </source>
</evidence>
<dbReference type="InterPro" id="IPR008972">
    <property type="entry name" value="Cupredoxin"/>
</dbReference>
<evidence type="ECO:0000256" key="1">
    <source>
        <dbReference type="ARBA" id="ARBA00010609"/>
    </source>
</evidence>
<dbReference type="InterPro" id="IPR011707">
    <property type="entry name" value="Cu-oxidase-like_N"/>
</dbReference>
<evidence type="ECO:0000313" key="6">
    <source>
        <dbReference type="EMBL" id="VFU00692.1"/>
    </source>
</evidence>
<evidence type="ECO:0000313" key="7">
    <source>
        <dbReference type="Proteomes" id="UP000332933"/>
    </source>
</evidence>
<dbReference type="GO" id="GO:0016491">
    <property type="term" value="F:oxidoreductase activity"/>
    <property type="evidence" value="ECO:0007669"/>
    <property type="project" value="InterPro"/>
</dbReference>
<feature type="domain" description="Plastocyanin-like" evidence="4">
    <location>
        <begin position="146"/>
        <end position="214"/>
    </location>
</feature>
<evidence type="ECO:0000313" key="5">
    <source>
        <dbReference type="EMBL" id="KAF0683968.1"/>
    </source>
</evidence>
<dbReference type="Proteomes" id="UP000332933">
    <property type="component" value="Unassembled WGS sequence"/>
</dbReference>
<reference evidence="5" key="2">
    <citation type="submission" date="2019-06" db="EMBL/GenBank/DDBJ databases">
        <title>Genomics analysis of Aphanomyces spp. identifies a new class of oomycete effector associated with host adaptation.</title>
        <authorList>
            <person name="Gaulin E."/>
        </authorList>
    </citation>
    <scope>NUCLEOTIDE SEQUENCE</scope>
    <source>
        <strain evidence="5">CBS 578.67</strain>
    </source>
</reference>
<dbReference type="InterPro" id="IPR011706">
    <property type="entry name" value="Cu-oxidase_C"/>
</dbReference>
<protein>
    <submittedName>
        <fullName evidence="6">Aste57867_24049 protein</fullName>
    </submittedName>
</protein>
<dbReference type="InterPro" id="IPR045087">
    <property type="entry name" value="Cu-oxidase_fam"/>
</dbReference>
<dbReference type="PANTHER" id="PTHR48267:SF1">
    <property type="entry name" value="BILIRUBIN OXIDASE"/>
    <property type="match status" value="1"/>
</dbReference>